<evidence type="ECO:0000256" key="1">
    <source>
        <dbReference type="SAM" id="MobiDB-lite"/>
    </source>
</evidence>
<keyword evidence="2" id="KW-0732">Signal</keyword>
<feature type="signal peptide" evidence="2">
    <location>
        <begin position="1"/>
        <end position="19"/>
    </location>
</feature>
<feature type="chain" id="PRO_5045400022" evidence="2">
    <location>
        <begin position="20"/>
        <end position="96"/>
    </location>
</feature>
<reference evidence="3 4" key="1">
    <citation type="journal article" date="2024" name="IMA Fungus">
        <title>Apiospora arundinis, a panoply of carbohydrate-active enzymes and secondary metabolites.</title>
        <authorList>
            <person name="Sorensen T."/>
            <person name="Petersen C."/>
            <person name="Muurmann A.T."/>
            <person name="Christiansen J.V."/>
            <person name="Brundto M.L."/>
            <person name="Overgaard C.K."/>
            <person name="Boysen A.T."/>
            <person name="Wollenberg R.D."/>
            <person name="Larsen T.O."/>
            <person name="Sorensen J.L."/>
            <person name="Nielsen K.L."/>
            <person name="Sondergaard T.E."/>
        </authorList>
    </citation>
    <scope>NUCLEOTIDE SEQUENCE [LARGE SCALE GENOMIC DNA]</scope>
    <source>
        <strain evidence="3 4">AAU 773</strain>
    </source>
</reference>
<comment type="caution">
    <text evidence="3">The sequence shown here is derived from an EMBL/GenBank/DDBJ whole genome shotgun (WGS) entry which is preliminary data.</text>
</comment>
<accession>A0ABR2HQT7</accession>
<dbReference type="Proteomes" id="UP001390339">
    <property type="component" value="Unassembled WGS sequence"/>
</dbReference>
<proteinExistence type="predicted"/>
<organism evidence="3 4">
    <name type="scientific">Apiospora arundinis</name>
    <dbReference type="NCBI Taxonomy" id="335852"/>
    <lineage>
        <taxon>Eukaryota</taxon>
        <taxon>Fungi</taxon>
        <taxon>Dikarya</taxon>
        <taxon>Ascomycota</taxon>
        <taxon>Pezizomycotina</taxon>
        <taxon>Sordariomycetes</taxon>
        <taxon>Xylariomycetidae</taxon>
        <taxon>Amphisphaeriales</taxon>
        <taxon>Apiosporaceae</taxon>
        <taxon>Apiospora</taxon>
    </lineage>
</organism>
<evidence type="ECO:0000313" key="3">
    <source>
        <dbReference type="EMBL" id="KAK8851049.1"/>
    </source>
</evidence>
<name>A0ABR2HQT7_9PEZI</name>
<dbReference type="EMBL" id="JAPCWZ010000009">
    <property type="protein sequence ID" value="KAK8851049.1"/>
    <property type="molecule type" value="Genomic_DNA"/>
</dbReference>
<keyword evidence="4" id="KW-1185">Reference proteome</keyword>
<sequence length="96" mass="10143">MASRSFIYFALMLATTAIAAPLTGPASGAPTLASREALPADNEHSVADREASPDLVFVNWGADTARRALPASNEQSVENREAVPDIVFVGWGKESI</sequence>
<evidence type="ECO:0000313" key="4">
    <source>
        <dbReference type="Proteomes" id="UP001390339"/>
    </source>
</evidence>
<gene>
    <name evidence="3" type="ORF">PGQ11_013528</name>
</gene>
<protein>
    <submittedName>
        <fullName evidence="3">Uncharacterized protein</fullName>
    </submittedName>
</protein>
<feature type="region of interest" description="Disordered" evidence="1">
    <location>
        <begin position="29"/>
        <end position="48"/>
    </location>
</feature>
<evidence type="ECO:0000256" key="2">
    <source>
        <dbReference type="SAM" id="SignalP"/>
    </source>
</evidence>